<organism evidence="1 2">
    <name type="scientific">Arthrobacter wenxiniae</name>
    <dbReference type="NCBI Taxonomy" id="2713570"/>
    <lineage>
        <taxon>Bacteria</taxon>
        <taxon>Bacillati</taxon>
        <taxon>Actinomycetota</taxon>
        <taxon>Actinomycetes</taxon>
        <taxon>Micrococcales</taxon>
        <taxon>Micrococcaceae</taxon>
        <taxon>Arthrobacter</taxon>
    </lineage>
</organism>
<dbReference type="Proteomes" id="UP000543556">
    <property type="component" value="Unassembled WGS sequence"/>
</dbReference>
<proteinExistence type="predicted"/>
<sequence length="104" mass="10700">MTLFKVEDRYFGAVPGDSMVLALRALCARFLREVALTAGGGDGVAPSILDDAAAPHQHLGAHWDRLAGLIGAPGDPDFGAMAAAVEAMAGLDAGAAQTLRRWGL</sequence>
<accession>A0A7Y7M175</accession>
<name>A0A7Y7M175_9MICC</name>
<protein>
    <submittedName>
        <fullName evidence="1">Uncharacterized protein</fullName>
    </submittedName>
</protein>
<dbReference type="RefSeq" id="WP_176636170.1">
    <property type="nucleotide sequence ID" value="NZ_JAAMFM010000032.1"/>
</dbReference>
<dbReference type="EMBL" id="JAAMFM010000032">
    <property type="protein sequence ID" value="NVM96446.1"/>
    <property type="molecule type" value="Genomic_DNA"/>
</dbReference>
<keyword evidence="2" id="KW-1185">Reference proteome</keyword>
<dbReference type="AlphaFoldDB" id="A0A7Y7M175"/>
<evidence type="ECO:0000313" key="2">
    <source>
        <dbReference type="Proteomes" id="UP000543556"/>
    </source>
</evidence>
<gene>
    <name evidence="1" type="ORF">G6034_16340</name>
</gene>
<comment type="caution">
    <text evidence="1">The sequence shown here is derived from an EMBL/GenBank/DDBJ whole genome shotgun (WGS) entry which is preliminary data.</text>
</comment>
<reference evidence="1 2" key="1">
    <citation type="submission" date="2020-02" db="EMBL/GenBank/DDBJ databases">
        <title>Genome sequence of strain AETb3-4.</title>
        <authorList>
            <person name="Gao J."/>
            <person name="Zhang X."/>
        </authorList>
    </citation>
    <scope>NUCLEOTIDE SEQUENCE [LARGE SCALE GENOMIC DNA]</scope>
    <source>
        <strain evidence="1 2">AETb3-4</strain>
    </source>
</reference>
<evidence type="ECO:0000313" key="1">
    <source>
        <dbReference type="EMBL" id="NVM96446.1"/>
    </source>
</evidence>